<dbReference type="Proteomes" id="UP001620597">
    <property type="component" value="Unassembled WGS sequence"/>
</dbReference>
<evidence type="ECO:0000256" key="3">
    <source>
        <dbReference type="RuleBase" id="RU004409"/>
    </source>
</evidence>
<evidence type="ECO:0000313" key="5">
    <source>
        <dbReference type="Proteomes" id="UP001620597"/>
    </source>
</evidence>
<dbReference type="EMBL" id="JBBKTX010000008">
    <property type="protein sequence ID" value="MFK4752405.1"/>
    <property type="molecule type" value="Genomic_DNA"/>
</dbReference>
<gene>
    <name evidence="4" type="primary">rsd</name>
    <name evidence="4" type="ORF">WG929_08290</name>
</gene>
<reference evidence="4 5" key="1">
    <citation type="submission" date="2024-03" db="EMBL/GenBank/DDBJ databases">
        <title>High-quality draft genome sequence of Oceanobacter sp. wDCs-4.</title>
        <authorList>
            <person name="Dong C."/>
        </authorList>
    </citation>
    <scope>NUCLEOTIDE SEQUENCE [LARGE SCALE GENOMIC DNA]</scope>
    <source>
        <strain evidence="5">wDCs-4</strain>
    </source>
</reference>
<dbReference type="RefSeq" id="WP_416205683.1">
    <property type="nucleotide sequence ID" value="NZ_JBBKTX010000008.1"/>
</dbReference>
<comment type="caution">
    <text evidence="4">The sequence shown here is derived from an EMBL/GenBank/DDBJ whole genome shotgun (WGS) entry which is preliminary data.</text>
</comment>
<dbReference type="InterPro" id="IPR007448">
    <property type="entry name" value="Sigma70_reg_Rsd_AlgQ"/>
</dbReference>
<dbReference type="InterPro" id="IPR038309">
    <property type="entry name" value="Rsd/AlgQ_sf"/>
</dbReference>
<name>A0ABW8NHI0_9GAMM</name>
<proteinExistence type="inferred from homology"/>
<dbReference type="PIRSF" id="PIRSF016548">
    <property type="entry name" value="Rsd_AlgQ"/>
    <property type="match status" value="1"/>
</dbReference>
<dbReference type="Gene3D" id="1.20.120.1370">
    <property type="entry name" value="Regulator of RNA polymerase sigma(70) subunit, domain 4"/>
    <property type="match status" value="1"/>
</dbReference>
<dbReference type="NCBIfam" id="NF008723">
    <property type="entry name" value="PRK11718.1"/>
    <property type="match status" value="1"/>
</dbReference>
<dbReference type="Pfam" id="PF04353">
    <property type="entry name" value="Rsd_AlgQ"/>
    <property type="match status" value="1"/>
</dbReference>
<keyword evidence="2 3" id="KW-0804">Transcription</keyword>
<keyword evidence="1 3" id="KW-0805">Transcription regulation</keyword>
<accession>A0ABW8NHI0</accession>
<evidence type="ECO:0000256" key="2">
    <source>
        <dbReference type="ARBA" id="ARBA00023163"/>
    </source>
</evidence>
<evidence type="ECO:0000313" key="4">
    <source>
        <dbReference type="EMBL" id="MFK4752405.1"/>
    </source>
</evidence>
<protein>
    <submittedName>
        <fullName evidence="4">Sigma D regulator</fullName>
    </submittedName>
</protein>
<keyword evidence="5" id="KW-1185">Reference proteome</keyword>
<evidence type="ECO:0000256" key="1">
    <source>
        <dbReference type="ARBA" id="ARBA00023015"/>
    </source>
</evidence>
<organism evidence="4 5">
    <name type="scientific">Oceanobacter antarcticus</name>
    <dbReference type="NCBI Taxonomy" id="3133425"/>
    <lineage>
        <taxon>Bacteria</taxon>
        <taxon>Pseudomonadati</taxon>
        <taxon>Pseudomonadota</taxon>
        <taxon>Gammaproteobacteria</taxon>
        <taxon>Oceanospirillales</taxon>
        <taxon>Oceanospirillaceae</taxon>
        <taxon>Oceanobacter</taxon>
    </lineage>
</organism>
<comment type="similarity">
    <text evidence="3">Belongs to the Rsd/AlgQ family.</text>
</comment>
<sequence>MLEQVNTAKERWGGVHKMIDSWLNERQALIVQFCHLSTAKPLCHEETPLAELLQNFCQGMMDYCSAGHFEIYERLMVEAREYADGGLEFAQQVVPNLDKLTTQCVDFNDSYDRSCDLEQLTKLSEDLSRLGEVLEERFQLEDQLIERLHTAHRELVAE</sequence>